<dbReference type="Pfam" id="PF13448">
    <property type="entry name" value="DUF4114"/>
    <property type="match status" value="1"/>
</dbReference>
<dbReference type="InterPro" id="IPR025193">
    <property type="entry name" value="DUF4114"/>
</dbReference>
<dbReference type="RefSeq" id="WP_194020235.1">
    <property type="nucleotide sequence ID" value="NZ_JADEVV010000037.1"/>
</dbReference>
<feature type="domain" description="DUF4114" evidence="1">
    <location>
        <begin position="436"/>
        <end position="505"/>
    </location>
</feature>
<reference evidence="2 3" key="1">
    <citation type="submission" date="2020-10" db="EMBL/GenBank/DDBJ databases">
        <authorList>
            <person name="Castelo-Branco R."/>
            <person name="Eusebio N."/>
            <person name="Adriana R."/>
            <person name="Vieira A."/>
            <person name="Brugerolle De Fraissinette N."/>
            <person name="Rezende De Castro R."/>
            <person name="Schneider M.P."/>
            <person name="Vasconcelos V."/>
            <person name="Leao P.N."/>
        </authorList>
    </citation>
    <scope>NUCLEOTIDE SEQUENCE [LARGE SCALE GENOMIC DNA]</scope>
    <source>
        <strain evidence="2 3">LEGE 00031</strain>
    </source>
</reference>
<name>A0ABR9VTL8_9SYNC</name>
<sequence>MTPTLKISAFKDISAFLLSTLQPQLDINLEIKYVKNADEAHQDLFDNNADIVLMSYDDTLSLSLEDKYSAILALFPIHGGILDLCGEIDPEANKNRIGIDTNTGYARALRSYLSQKLTPEEYQNLDFIKAGATNLRYDELINNQIDATLLNPPYSYLEGAQADPGFQLFLGDYQGVVANTNKYVWQDLDKRALLKDFMVSYQAMLQNLETNSQSTIQSLSDYYSISTDIATNIYNRLWMPNGLNVNFQFNNLQLQGTESIFSQDTNVFVPLKRYWILNQDLNSFYLDPNATDAFNFQPNTDNLGSLVYDISSVSGEIKGEIDDGALSQTNALFHNLVGFYAVENTSGSILDVDDLNGNGLVDDLLNPGDKGYAQTALRQHVNNFFLEAGANGDPSKNTTASEFGEVVLAGGRFYAPFLIANGGDLLVKSGSFEQAIAAFLALNPGNTGASLENFQTKAVAYFSFGAANPDASEHLRRLENNTFGFEDLPSIAGVSDYDFNDTVFSFFYRT</sequence>
<organism evidence="2 3">
    <name type="scientific">Synechocystis salina LEGE 00031</name>
    <dbReference type="NCBI Taxonomy" id="1828736"/>
    <lineage>
        <taxon>Bacteria</taxon>
        <taxon>Bacillati</taxon>
        <taxon>Cyanobacteriota</taxon>
        <taxon>Cyanophyceae</taxon>
        <taxon>Synechococcales</taxon>
        <taxon>Merismopediaceae</taxon>
        <taxon>Synechocystis</taxon>
    </lineage>
</organism>
<evidence type="ECO:0000313" key="3">
    <source>
        <dbReference type="Proteomes" id="UP000658720"/>
    </source>
</evidence>
<accession>A0ABR9VTL8</accession>
<protein>
    <submittedName>
        <fullName evidence="2">DUF4114 domain-containing protein</fullName>
    </submittedName>
</protein>
<gene>
    <name evidence="2" type="ORF">IQ217_12800</name>
</gene>
<comment type="caution">
    <text evidence="2">The sequence shown here is derived from an EMBL/GenBank/DDBJ whole genome shotgun (WGS) entry which is preliminary data.</text>
</comment>
<proteinExistence type="predicted"/>
<keyword evidence="3" id="KW-1185">Reference proteome</keyword>
<dbReference type="EMBL" id="JADEVV010000037">
    <property type="protein sequence ID" value="MBE9254699.1"/>
    <property type="molecule type" value="Genomic_DNA"/>
</dbReference>
<dbReference type="Proteomes" id="UP000658720">
    <property type="component" value="Unassembled WGS sequence"/>
</dbReference>
<evidence type="ECO:0000313" key="2">
    <source>
        <dbReference type="EMBL" id="MBE9254699.1"/>
    </source>
</evidence>
<evidence type="ECO:0000259" key="1">
    <source>
        <dbReference type="Pfam" id="PF13448"/>
    </source>
</evidence>